<evidence type="ECO:0000256" key="1">
    <source>
        <dbReference type="ARBA" id="ARBA00022691"/>
    </source>
</evidence>
<evidence type="ECO:0000256" key="3">
    <source>
        <dbReference type="SAM" id="MobiDB-lite"/>
    </source>
</evidence>
<accession>A0A561WVC5</accession>
<dbReference type="PROSITE" id="PS51668">
    <property type="entry name" value="TSAA_2"/>
    <property type="match status" value="1"/>
</dbReference>
<evidence type="ECO:0000313" key="5">
    <source>
        <dbReference type="EMBL" id="TWG27816.1"/>
    </source>
</evidence>
<keyword evidence="1" id="KW-0949">S-adenosyl-L-methionine</keyword>
<feature type="compositionally biased region" description="Basic and acidic residues" evidence="3">
    <location>
        <begin position="1"/>
        <end position="11"/>
    </location>
</feature>
<dbReference type="InterPro" id="IPR036414">
    <property type="entry name" value="YaeB_N_sf"/>
</dbReference>
<dbReference type="InterPro" id="IPR023368">
    <property type="entry name" value="UPF0066_cons_site"/>
</dbReference>
<dbReference type="Gene3D" id="2.40.30.70">
    <property type="entry name" value="YaeB-like"/>
    <property type="match status" value="1"/>
</dbReference>
<evidence type="ECO:0000313" key="6">
    <source>
        <dbReference type="Proteomes" id="UP000319927"/>
    </source>
</evidence>
<dbReference type="NCBIfam" id="TIGR00104">
    <property type="entry name" value="tRNA_TsaA"/>
    <property type="match status" value="1"/>
</dbReference>
<dbReference type="AlphaFoldDB" id="A0A561WVC5"/>
<dbReference type="GO" id="GO:0032259">
    <property type="term" value="P:methylation"/>
    <property type="evidence" value="ECO:0007669"/>
    <property type="project" value="UniProtKB-KW"/>
</dbReference>
<dbReference type="OrthoDB" id="9804309at2"/>
<reference evidence="5 6" key="1">
    <citation type="submission" date="2019-06" db="EMBL/GenBank/DDBJ databases">
        <title>Sequencing the genomes of 1000 actinobacteria strains.</title>
        <authorList>
            <person name="Klenk H.-P."/>
        </authorList>
    </citation>
    <scope>NUCLEOTIDE SEQUENCE [LARGE SCALE GENOMIC DNA]</scope>
    <source>
        <strain evidence="5 6">DSM 102131</strain>
    </source>
</reference>
<dbReference type="PANTHER" id="PTHR12818:SF0">
    <property type="entry name" value="TRNA (ADENINE(37)-N6)-METHYLTRANSFERASE"/>
    <property type="match status" value="1"/>
</dbReference>
<proteinExistence type="inferred from homology"/>
<comment type="similarity">
    <text evidence="2">Belongs to the tRNA methyltransferase O family.</text>
</comment>
<protein>
    <submittedName>
        <fullName evidence="5">tRNA-Thr(GGU) m(6)t(6)A37 methyltransferase TsaA</fullName>
    </submittedName>
</protein>
<keyword evidence="5" id="KW-0489">Methyltransferase</keyword>
<feature type="region of interest" description="Disordered" evidence="3">
    <location>
        <begin position="72"/>
        <end position="93"/>
    </location>
</feature>
<dbReference type="PROSITE" id="PS01318">
    <property type="entry name" value="TSAA_1"/>
    <property type="match status" value="1"/>
</dbReference>
<keyword evidence="6" id="KW-1185">Reference proteome</keyword>
<dbReference type="SUPFAM" id="SSF118196">
    <property type="entry name" value="YaeB-like"/>
    <property type="match status" value="1"/>
</dbReference>
<name>A0A561WVC5_9ACTN</name>
<dbReference type="InterPro" id="IPR040372">
    <property type="entry name" value="YaeB-like"/>
</dbReference>
<comment type="caution">
    <text evidence="5">The sequence shown here is derived from an EMBL/GenBank/DDBJ whole genome shotgun (WGS) entry which is preliminary data.</text>
</comment>
<dbReference type="Proteomes" id="UP000319927">
    <property type="component" value="Unassembled WGS sequence"/>
</dbReference>
<sequence length="137" mass="14863">MSEAYELRPVGRVESPLTEADLAPKQGDEGAPEAWLVFSPAVGAAVRDLRPGAEVLVLTWLDRARRDVLTVHPRGDRSRPETGVFSTRSPHRPNPIGLHRVRVLAVDGLRVRVADLEALDGTPVLDVKPVLAGPGER</sequence>
<dbReference type="GO" id="GO:0008168">
    <property type="term" value="F:methyltransferase activity"/>
    <property type="evidence" value="ECO:0007669"/>
    <property type="project" value="UniProtKB-KW"/>
</dbReference>
<dbReference type="Pfam" id="PF01980">
    <property type="entry name" value="TrmO_N"/>
    <property type="match status" value="1"/>
</dbReference>
<organism evidence="5 6">
    <name type="scientific">Micromonospora palomenae</name>
    <dbReference type="NCBI Taxonomy" id="1461247"/>
    <lineage>
        <taxon>Bacteria</taxon>
        <taxon>Bacillati</taxon>
        <taxon>Actinomycetota</taxon>
        <taxon>Actinomycetes</taxon>
        <taxon>Micromonosporales</taxon>
        <taxon>Micromonosporaceae</taxon>
        <taxon>Micromonospora</taxon>
    </lineage>
</organism>
<evidence type="ECO:0000256" key="2">
    <source>
        <dbReference type="ARBA" id="ARBA00033753"/>
    </source>
</evidence>
<feature type="region of interest" description="Disordered" evidence="3">
    <location>
        <begin position="1"/>
        <end position="29"/>
    </location>
</feature>
<keyword evidence="5" id="KW-0808">Transferase</keyword>
<dbReference type="CDD" id="cd09281">
    <property type="entry name" value="UPF0066"/>
    <property type="match status" value="1"/>
</dbReference>
<feature type="domain" description="TsaA-like" evidence="4">
    <location>
        <begin position="7"/>
        <end position="137"/>
    </location>
</feature>
<dbReference type="EMBL" id="VIXA01000001">
    <property type="protein sequence ID" value="TWG27816.1"/>
    <property type="molecule type" value="Genomic_DNA"/>
</dbReference>
<dbReference type="PANTHER" id="PTHR12818">
    <property type="entry name" value="TRNA (ADENINE(37)-N6)-METHYLTRANSFERASE"/>
    <property type="match status" value="1"/>
</dbReference>
<dbReference type="InterPro" id="IPR036413">
    <property type="entry name" value="YaeB-like_sf"/>
</dbReference>
<evidence type="ECO:0000259" key="4">
    <source>
        <dbReference type="PROSITE" id="PS51668"/>
    </source>
</evidence>
<dbReference type="RefSeq" id="WP_154936849.1">
    <property type="nucleotide sequence ID" value="NZ_VIXA01000001.1"/>
</dbReference>
<dbReference type="InterPro" id="IPR023370">
    <property type="entry name" value="TrmO-like_N"/>
</dbReference>
<gene>
    <name evidence="5" type="ORF">FHX75_11964</name>
</gene>